<dbReference type="AlphaFoldDB" id="A0A956NM68"/>
<comment type="similarity">
    <text evidence="2">Belongs to the CPA3 antiporters (TC 2.A.63) subunit D family.</text>
</comment>
<dbReference type="Pfam" id="PF00361">
    <property type="entry name" value="Proton_antipo_M"/>
    <property type="match status" value="1"/>
</dbReference>
<evidence type="ECO:0000313" key="10">
    <source>
        <dbReference type="EMBL" id="MCA9759764.1"/>
    </source>
</evidence>
<dbReference type="InterPro" id="IPR050586">
    <property type="entry name" value="CPA3_Na-H_Antiporter_D"/>
</dbReference>
<evidence type="ECO:0000256" key="1">
    <source>
        <dbReference type="ARBA" id="ARBA00004651"/>
    </source>
</evidence>
<dbReference type="PANTHER" id="PTHR42703">
    <property type="entry name" value="NADH DEHYDROGENASE"/>
    <property type="match status" value="1"/>
</dbReference>
<feature type="domain" description="NADH:quinone oxidoreductase/Mrp antiporter transmembrane" evidence="9">
    <location>
        <begin position="1"/>
        <end position="85"/>
    </location>
</feature>
<evidence type="ECO:0000313" key="11">
    <source>
        <dbReference type="Proteomes" id="UP000739538"/>
    </source>
</evidence>
<dbReference type="Proteomes" id="UP000739538">
    <property type="component" value="Unassembled WGS sequence"/>
</dbReference>
<reference evidence="10" key="2">
    <citation type="journal article" date="2021" name="Microbiome">
        <title>Successional dynamics and alternative stable states in a saline activated sludge microbial community over 9 years.</title>
        <authorList>
            <person name="Wang Y."/>
            <person name="Ye J."/>
            <person name="Ju F."/>
            <person name="Liu L."/>
            <person name="Boyd J.A."/>
            <person name="Deng Y."/>
            <person name="Parks D.H."/>
            <person name="Jiang X."/>
            <person name="Yin X."/>
            <person name="Woodcroft B.J."/>
            <person name="Tyson G.W."/>
            <person name="Hugenholtz P."/>
            <person name="Polz M.F."/>
            <person name="Zhang T."/>
        </authorList>
    </citation>
    <scope>NUCLEOTIDE SEQUENCE</scope>
    <source>
        <strain evidence="10">HKST-UBA02</strain>
    </source>
</reference>
<keyword evidence="6 8" id="KW-0472">Membrane</keyword>
<dbReference type="PANTHER" id="PTHR42703:SF1">
    <property type="entry name" value="NA(+)_H(+) ANTIPORTER SUBUNIT D1"/>
    <property type="match status" value="1"/>
</dbReference>
<reference evidence="10" key="1">
    <citation type="submission" date="2020-04" db="EMBL/GenBank/DDBJ databases">
        <authorList>
            <person name="Zhang T."/>
        </authorList>
    </citation>
    <scope>NUCLEOTIDE SEQUENCE</scope>
    <source>
        <strain evidence="10">HKST-UBA02</strain>
    </source>
</reference>
<feature type="non-terminal residue" evidence="10">
    <location>
        <position position="1"/>
    </location>
</feature>
<keyword evidence="5 8" id="KW-1133">Transmembrane helix</keyword>
<protein>
    <recommendedName>
        <fullName evidence="9">NADH:quinone oxidoreductase/Mrp antiporter transmembrane domain-containing protein</fullName>
    </recommendedName>
</protein>
<evidence type="ECO:0000259" key="9">
    <source>
        <dbReference type="Pfam" id="PF00361"/>
    </source>
</evidence>
<dbReference type="EMBL" id="JAGQHS010000478">
    <property type="protein sequence ID" value="MCA9759764.1"/>
    <property type="molecule type" value="Genomic_DNA"/>
</dbReference>
<evidence type="ECO:0000256" key="2">
    <source>
        <dbReference type="ARBA" id="ARBA00005346"/>
    </source>
</evidence>
<keyword evidence="3" id="KW-1003">Cell membrane</keyword>
<dbReference type="GO" id="GO:0005886">
    <property type="term" value="C:plasma membrane"/>
    <property type="evidence" value="ECO:0007669"/>
    <property type="project" value="UniProtKB-SubCell"/>
</dbReference>
<comment type="subcellular location">
    <subcellularLocation>
        <location evidence="1">Cell membrane</location>
        <topology evidence="1">Multi-pass membrane protein</topology>
    </subcellularLocation>
    <subcellularLocation>
        <location evidence="7">Membrane</location>
        <topology evidence="7">Multi-pass membrane protein</topology>
    </subcellularLocation>
</comment>
<keyword evidence="4 7" id="KW-0812">Transmembrane</keyword>
<feature type="transmembrane region" description="Helical" evidence="8">
    <location>
        <begin position="125"/>
        <end position="145"/>
    </location>
</feature>
<evidence type="ECO:0000256" key="6">
    <source>
        <dbReference type="ARBA" id="ARBA00023136"/>
    </source>
</evidence>
<evidence type="ECO:0000256" key="7">
    <source>
        <dbReference type="RuleBase" id="RU000320"/>
    </source>
</evidence>
<feature type="transmembrane region" description="Helical" evidence="8">
    <location>
        <begin position="72"/>
        <end position="93"/>
    </location>
</feature>
<evidence type="ECO:0000256" key="3">
    <source>
        <dbReference type="ARBA" id="ARBA00022475"/>
    </source>
</evidence>
<sequence>HVLVKAGLFLLADELETRSGETDLRSIRSALGNRKGVALAATFLLLGLSLSGIPPFSGFIAKVVLFRAALDVGSWVLVGVLLVASLGTLASMLKIWRYVFADGPDLDPGDVEEKKGAAARTLPSVALLALLAMTLGVALFAGVIWDHAVETASQLQNVEEYVRAVSSAGTRGLSVNGEWQR</sequence>
<evidence type="ECO:0000256" key="8">
    <source>
        <dbReference type="SAM" id="Phobius"/>
    </source>
</evidence>
<feature type="transmembrane region" description="Helical" evidence="8">
    <location>
        <begin position="37"/>
        <end position="60"/>
    </location>
</feature>
<name>A0A956NM68_UNCEI</name>
<evidence type="ECO:0000256" key="4">
    <source>
        <dbReference type="ARBA" id="ARBA00022692"/>
    </source>
</evidence>
<comment type="caution">
    <text evidence="10">The sequence shown here is derived from an EMBL/GenBank/DDBJ whole genome shotgun (WGS) entry which is preliminary data.</text>
</comment>
<gene>
    <name evidence="10" type="ORF">KDA27_28460</name>
</gene>
<accession>A0A956NM68</accession>
<proteinExistence type="inferred from homology"/>
<evidence type="ECO:0000256" key="5">
    <source>
        <dbReference type="ARBA" id="ARBA00022989"/>
    </source>
</evidence>
<organism evidence="10 11">
    <name type="scientific">Eiseniibacteriota bacterium</name>
    <dbReference type="NCBI Taxonomy" id="2212470"/>
    <lineage>
        <taxon>Bacteria</taxon>
        <taxon>Candidatus Eiseniibacteriota</taxon>
    </lineage>
</organism>
<dbReference type="InterPro" id="IPR001750">
    <property type="entry name" value="ND/Mrp_TM"/>
</dbReference>